<dbReference type="KEGG" id="pfm:Pyrfu_0628"/>
<proteinExistence type="predicted"/>
<dbReference type="STRING" id="694429.Pyrfu_0628"/>
<dbReference type="GO" id="GO:0004066">
    <property type="term" value="F:asparagine synthase (glutamine-hydrolyzing) activity"/>
    <property type="evidence" value="ECO:0007669"/>
    <property type="project" value="InterPro"/>
</dbReference>
<dbReference type="InParanoid" id="G0EHC2"/>
<dbReference type="Proteomes" id="UP000001037">
    <property type="component" value="Chromosome"/>
</dbReference>
<dbReference type="AlphaFoldDB" id="G0EHC2"/>
<accession>G0EHC2</accession>
<dbReference type="eggNOG" id="arCOG00071">
    <property type="taxonomic scope" value="Archaea"/>
</dbReference>
<feature type="domain" description="Asparagine synthetase" evidence="1">
    <location>
        <begin position="8"/>
        <end position="159"/>
    </location>
</feature>
<gene>
    <name evidence="2" type="ordered locus">Pyrfu_0628</name>
</gene>
<dbReference type="InterPro" id="IPR001962">
    <property type="entry name" value="Asn_synthase"/>
</dbReference>
<keyword evidence="3" id="KW-1185">Reference proteome</keyword>
<dbReference type="EMBL" id="CP002838">
    <property type="protein sequence ID" value="AEM38497.1"/>
    <property type="molecule type" value="Genomic_DNA"/>
</dbReference>
<evidence type="ECO:0000313" key="3">
    <source>
        <dbReference type="Proteomes" id="UP000001037"/>
    </source>
</evidence>
<dbReference type="InterPro" id="IPR014729">
    <property type="entry name" value="Rossmann-like_a/b/a_fold"/>
</dbReference>
<evidence type="ECO:0000313" key="2">
    <source>
        <dbReference type="EMBL" id="AEM38497.1"/>
    </source>
</evidence>
<dbReference type="HOGENOM" id="CLU_050152_0_0_2"/>
<dbReference type="Pfam" id="PF00733">
    <property type="entry name" value="Asn_synthase"/>
    <property type="match status" value="1"/>
</dbReference>
<dbReference type="CDD" id="cd01991">
    <property type="entry name" value="Asn_synthase_B_C"/>
    <property type="match status" value="1"/>
</dbReference>
<organism evidence="2 3">
    <name type="scientific">Pyrolobus fumarii (strain DSM 11204 / 1A)</name>
    <dbReference type="NCBI Taxonomy" id="694429"/>
    <lineage>
        <taxon>Archaea</taxon>
        <taxon>Thermoproteota</taxon>
        <taxon>Thermoprotei</taxon>
        <taxon>Desulfurococcales</taxon>
        <taxon>Pyrodictiaceae</taxon>
        <taxon>Pyrolobus</taxon>
    </lineage>
</organism>
<dbReference type="GO" id="GO:0006529">
    <property type="term" value="P:asparagine biosynthetic process"/>
    <property type="evidence" value="ECO:0007669"/>
    <property type="project" value="InterPro"/>
</dbReference>
<dbReference type="Gene3D" id="3.40.50.620">
    <property type="entry name" value="HUPs"/>
    <property type="match status" value="1"/>
</dbReference>
<name>G0EHC2_PYRF1</name>
<dbReference type="RefSeq" id="WP_014026174.1">
    <property type="nucleotide sequence ID" value="NC_015931.1"/>
</dbReference>
<dbReference type="OrthoDB" id="8692at2157"/>
<sequence>MKLPCDAIGELLLDAVTRFVRSTGCDCIALSGGIDTSFVALAAHLAYAKLRGVTVYYAGGLPRDLYYASFVARRLGIEQEYVMVDYSFIASRAALVLECTRRRDYIELRNDVVFLAAIEWSLEKHCKCLLTGDGGDELLAGYSFLRLLDSRSLREAILRLGVRGRYPSLELAECIGARVEAPLLNDEVVEIVTSAPIECIRGWLLEGKHPLRAILEKYGLWPVATRTKTPAESGAGTDTLSHRTLEVITGLQLDDLHGA</sequence>
<dbReference type="SUPFAM" id="SSF52402">
    <property type="entry name" value="Adenine nucleotide alpha hydrolases-like"/>
    <property type="match status" value="1"/>
</dbReference>
<reference evidence="2 3" key="1">
    <citation type="journal article" date="2011" name="Stand. Genomic Sci.">
        <title>Complete genome sequence of the hyperthermophilic chemolithoautotroph Pyrolobus fumarii type strain (1A).</title>
        <authorList>
            <person name="Anderson I."/>
            <person name="Goker M."/>
            <person name="Nolan M."/>
            <person name="Lucas S."/>
            <person name="Hammon N."/>
            <person name="Deshpande S."/>
            <person name="Cheng J.F."/>
            <person name="Tapia R."/>
            <person name="Han C."/>
            <person name="Goodwin L."/>
            <person name="Pitluck S."/>
            <person name="Huntemann M."/>
            <person name="Liolios K."/>
            <person name="Ivanova N."/>
            <person name="Pagani I."/>
            <person name="Mavromatis K."/>
            <person name="Ovchinikova G."/>
            <person name="Pati A."/>
            <person name="Chen A."/>
            <person name="Palaniappan K."/>
            <person name="Land M."/>
            <person name="Hauser L."/>
            <person name="Brambilla E.M."/>
            <person name="Huber H."/>
            <person name="Yasawong M."/>
            <person name="Rohde M."/>
            <person name="Spring S."/>
            <person name="Abt B."/>
            <person name="Sikorski J."/>
            <person name="Wirth R."/>
            <person name="Detter J.C."/>
            <person name="Woyke T."/>
            <person name="Bristow J."/>
            <person name="Eisen J.A."/>
            <person name="Markowitz V."/>
            <person name="Hugenholtz P."/>
            <person name="Kyrpides N.C."/>
            <person name="Klenk H.P."/>
            <person name="Lapidus A."/>
        </authorList>
    </citation>
    <scope>NUCLEOTIDE SEQUENCE [LARGE SCALE GENOMIC DNA]</scope>
    <source>
        <strain evidence="3">DSM 11204 / 1A</strain>
    </source>
</reference>
<dbReference type="GeneID" id="11139090"/>
<evidence type="ECO:0000259" key="1">
    <source>
        <dbReference type="Pfam" id="PF00733"/>
    </source>
</evidence>
<protein>
    <submittedName>
        <fullName evidence="2">Asparagine synthase</fullName>
    </submittedName>
</protein>